<accession>A0A327WPE5</accession>
<dbReference type="RefSeq" id="WP_111631170.1">
    <property type="nucleotide sequence ID" value="NZ_QLMC01000008.1"/>
</dbReference>
<evidence type="ECO:0000313" key="2">
    <source>
        <dbReference type="Proteomes" id="UP000248790"/>
    </source>
</evidence>
<name>A0A327WPE5_LARAB</name>
<gene>
    <name evidence="1" type="ORF">LX87_05164</name>
</gene>
<dbReference type="Proteomes" id="UP000248790">
    <property type="component" value="Unassembled WGS sequence"/>
</dbReference>
<protein>
    <submittedName>
        <fullName evidence="1">Uncharacterized protein</fullName>
    </submittedName>
</protein>
<proteinExistence type="predicted"/>
<dbReference type="EMBL" id="QLMC01000008">
    <property type="protein sequence ID" value="RAJ92196.1"/>
    <property type="molecule type" value="Genomic_DNA"/>
</dbReference>
<dbReference type="AlphaFoldDB" id="A0A327WPE5"/>
<evidence type="ECO:0000313" key="1">
    <source>
        <dbReference type="EMBL" id="RAJ92196.1"/>
    </source>
</evidence>
<organism evidence="1 2">
    <name type="scientific">Larkinella arboricola</name>
    <dbReference type="NCBI Taxonomy" id="643671"/>
    <lineage>
        <taxon>Bacteria</taxon>
        <taxon>Pseudomonadati</taxon>
        <taxon>Bacteroidota</taxon>
        <taxon>Cytophagia</taxon>
        <taxon>Cytophagales</taxon>
        <taxon>Spirosomataceae</taxon>
        <taxon>Larkinella</taxon>
    </lineage>
</organism>
<comment type="caution">
    <text evidence="1">The sequence shown here is derived from an EMBL/GenBank/DDBJ whole genome shotgun (WGS) entry which is preliminary data.</text>
</comment>
<keyword evidence="2" id="KW-1185">Reference proteome</keyword>
<dbReference type="OrthoDB" id="969100at2"/>
<sequence>MRNEILNSFNRDVMGAYCDFVECLQTNEVGDGKLLAAGKKVAGELFHFREMMPKPYNDFYYLKNLCLEYAIVGDVFNVLKHHEIEAKRFLPSKDPKPKHEKWIPTLRYRTQVRELLINNKYIDSQGEYSSDDKDVALLSDRIPNKSLNYNVWRTMNFWESVFKKLGWISGERQFINYSVEGFVSRENARVISFKASTDFSTEVEVVTQRYNPMLGTLNLVPKEERVLDRIKLTYNEDGALWIDPGQEGLEVRLVEKETGRIILPDKSLGDMHNPHTDEKK</sequence>
<reference evidence="1 2" key="1">
    <citation type="submission" date="2018-06" db="EMBL/GenBank/DDBJ databases">
        <title>Genomic Encyclopedia of Archaeal and Bacterial Type Strains, Phase II (KMG-II): from individual species to whole genera.</title>
        <authorList>
            <person name="Goeker M."/>
        </authorList>
    </citation>
    <scope>NUCLEOTIDE SEQUENCE [LARGE SCALE GENOMIC DNA]</scope>
    <source>
        <strain evidence="1 2">DSM 21851</strain>
    </source>
</reference>